<proteinExistence type="predicted"/>
<dbReference type="Gene3D" id="4.10.240.10">
    <property type="entry name" value="Zn(2)-C6 fungal-type DNA-binding domain"/>
    <property type="match status" value="1"/>
</dbReference>
<evidence type="ECO:0000256" key="3">
    <source>
        <dbReference type="ARBA" id="ARBA00022833"/>
    </source>
</evidence>
<dbReference type="PROSITE" id="PS00463">
    <property type="entry name" value="ZN2_CY6_FUNGAL_1"/>
    <property type="match status" value="1"/>
</dbReference>
<evidence type="ECO:0000256" key="4">
    <source>
        <dbReference type="ARBA" id="ARBA00023125"/>
    </source>
</evidence>
<evidence type="ECO:0000313" key="7">
    <source>
        <dbReference type="EMBL" id="AET41081.1"/>
    </source>
</evidence>
<dbReference type="eggNOG" id="ENOG502QV4Q">
    <property type="taxonomic scope" value="Eukaryota"/>
</dbReference>
<gene>
    <name evidence="7" type="ordered locus">Ecym_7235</name>
</gene>
<comment type="subcellular location">
    <subcellularLocation>
        <location evidence="1">Nucleus</location>
    </subcellularLocation>
</comment>
<dbReference type="InterPro" id="IPR050987">
    <property type="entry name" value="AtrR-like"/>
</dbReference>
<dbReference type="GO" id="GO:0006351">
    <property type="term" value="P:DNA-templated transcription"/>
    <property type="evidence" value="ECO:0007669"/>
    <property type="project" value="InterPro"/>
</dbReference>
<dbReference type="EMBL" id="CP002503">
    <property type="protein sequence ID" value="AET41081.1"/>
    <property type="molecule type" value="Genomic_DNA"/>
</dbReference>
<dbReference type="HOGENOM" id="CLU_304446_0_0_1"/>
<protein>
    <recommendedName>
        <fullName evidence="6">Zn(2)-C6 fungal-type domain-containing protein</fullName>
    </recommendedName>
</protein>
<keyword evidence="8" id="KW-1185">Reference proteome</keyword>
<dbReference type="CDD" id="cd00067">
    <property type="entry name" value="GAL4"/>
    <property type="match status" value="1"/>
</dbReference>
<dbReference type="SUPFAM" id="SSF57701">
    <property type="entry name" value="Zn2/Cys6 DNA-binding domain"/>
    <property type="match status" value="1"/>
</dbReference>
<dbReference type="OMA" id="HRWEFYV"/>
<dbReference type="CDD" id="cd12148">
    <property type="entry name" value="fungal_TF_MHR"/>
    <property type="match status" value="1"/>
</dbReference>
<sequence>MVGKVKKSQLKIKRACDNCRRRKIKCTGTQPCACCVAYQCGCVYSSGGAQKGRAISTETTPGGLTIISSDSSIIQDGELKQQGCDGVGLGCGSVLSSLSDDTVAELIGVTPHEDHTGIWKRAEKLKGMISELEKSFKSQAIYSAIAKLQEELDRLQVQLSTPKVVEEFFKVPPNDPCLEAQLLKASHQDHIYLSKHSSFVPSKAAKYLGQAPFFDRDIGMYSSFISLSIRGIGYIFSQVMSPTIRASRGCKETLYITLRFFDLCFVPRENPKTWDMPLDAYFSDHPQLDGMVDSDIQSRIRYLISQISPNTVSKAIKVCPDLASLDTSSNSKCWYNRDNLKLCKYSIELLRHHHIAYTNTISRFSKRCGDEEILRCMKQFFEEEEILYTLFLETITRATYSIEPIVETLDLVTEFLDSNLQYGFGCENPDISELLAHAVSIAHECGLHRWEHYLVMDENTANRRREIWWKIYSWEIYHGMFSGKVSSTNQNSTLCLFPHYMSELGFLDSVEFFGKVLDYQFRFDKPLNHLLDYGHLAIALVTADFKSNVLFQRQYTDFRNWSKPIEARNATLKNIIKDIELLLARFDTIILHIDKLYSWNGLDSNGTSEIETTMNLKITTFIVNIESVLCSLILSSLSLLSRFSVDQNNPMPPLAESISVKLRKRLYDSWRIILNRAILECPSFEWTSLMSISLSSLIVLSEYFLVEKDIKTEDILMTLRYVRHIDKLYKVLPEITDTSKKAHDSVKGIIFSAILFRMVLQVFRNNHALDDKGLSNLILQYDPTLVTIASNLLDAESIYFKPCLGTQKKHFFHLSIKKLLSESWNSESEKSRINNETCDLSNLQNSGLTDYYKDPLKPCNSQSNSENVPIELQGLRPSGSSRMSPQPAPITNSNIWTSLNDPLVFDLGSLDEFVNYRDVTNLYSVLLEDFLLDSEITTFSKQH</sequence>
<keyword evidence="5" id="KW-0539">Nucleus</keyword>
<evidence type="ECO:0000256" key="1">
    <source>
        <dbReference type="ARBA" id="ARBA00004123"/>
    </source>
</evidence>
<dbReference type="Proteomes" id="UP000006790">
    <property type="component" value="Chromosome 7"/>
</dbReference>
<reference evidence="8" key="1">
    <citation type="journal article" date="2012" name="G3 (Bethesda)">
        <title>Pichia sorbitophila, an interspecies yeast hybrid reveals early steps of genome resolution following polyploidization.</title>
        <authorList>
            <person name="Leh Louis V."/>
            <person name="Despons L."/>
            <person name="Friedrich A."/>
            <person name="Martin T."/>
            <person name="Durrens P."/>
            <person name="Casaregola S."/>
            <person name="Neuveglise C."/>
            <person name="Fairhead C."/>
            <person name="Marck C."/>
            <person name="Cruz J.A."/>
            <person name="Straub M.L."/>
            <person name="Kugler V."/>
            <person name="Sacerdot C."/>
            <person name="Uzunov Z."/>
            <person name="Thierry A."/>
            <person name="Weiss S."/>
            <person name="Bleykasten C."/>
            <person name="De Montigny J."/>
            <person name="Jacques N."/>
            <person name="Jung P."/>
            <person name="Lemaire M."/>
            <person name="Mallet S."/>
            <person name="Morel G."/>
            <person name="Richard G.F."/>
            <person name="Sarkar A."/>
            <person name="Savel G."/>
            <person name="Schacherer J."/>
            <person name="Seret M.L."/>
            <person name="Talla E."/>
            <person name="Samson G."/>
            <person name="Jubin C."/>
            <person name="Poulain J."/>
            <person name="Vacherie B."/>
            <person name="Barbe V."/>
            <person name="Pelletier E."/>
            <person name="Sherman D.J."/>
            <person name="Westhof E."/>
            <person name="Weissenbach J."/>
            <person name="Baret P.V."/>
            <person name="Wincker P."/>
            <person name="Gaillardin C."/>
            <person name="Dujon B."/>
            <person name="Souciet J.L."/>
        </authorList>
    </citation>
    <scope>NUCLEOTIDE SEQUENCE [LARGE SCALE GENOMIC DNA]</scope>
    <source>
        <strain evidence="8">CBS 270.75 / DBVPG 7215 / KCTC 17166 / NRRL Y-17582</strain>
    </source>
</reference>
<dbReference type="GO" id="GO:0003677">
    <property type="term" value="F:DNA binding"/>
    <property type="evidence" value="ECO:0007669"/>
    <property type="project" value="UniProtKB-KW"/>
</dbReference>
<dbReference type="InterPro" id="IPR001138">
    <property type="entry name" value="Zn2Cys6_DnaBD"/>
</dbReference>
<dbReference type="STRING" id="931890.G8JW66"/>
<dbReference type="KEGG" id="erc:Ecym_7235"/>
<evidence type="ECO:0000256" key="2">
    <source>
        <dbReference type="ARBA" id="ARBA00022723"/>
    </source>
</evidence>
<dbReference type="GO" id="GO:0005634">
    <property type="term" value="C:nucleus"/>
    <property type="evidence" value="ECO:0007669"/>
    <property type="project" value="UniProtKB-SubCell"/>
</dbReference>
<keyword evidence="4" id="KW-0238">DNA-binding</keyword>
<dbReference type="PANTHER" id="PTHR46910">
    <property type="entry name" value="TRANSCRIPTION FACTOR PDR1"/>
    <property type="match status" value="1"/>
</dbReference>
<evidence type="ECO:0000313" key="8">
    <source>
        <dbReference type="Proteomes" id="UP000006790"/>
    </source>
</evidence>
<dbReference type="InterPro" id="IPR036864">
    <property type="entry name" value="Zn2-C6_fun-type_DNA-bd_sf"/>
</dbReference>
<dbReference type="PANTHER" id="PTHR46910:SF3">
    <property type="entry name" value="HALOTOLERANCE PROTEIN 9-RELATED"/>
    <property type="match status" value="1"/>
</dbReference>
<accession>G8JW66</accession>
<dbReference type="GO" id="GO:0045944">
    <property type="term" value="P:positive regulation of transcription by RNA polymerase II"/>
    <property type="evidence" value="ECO:0007669"/>
    <property type="project" value="UniProtKB-ARBA"/>
</dbReference>
<evidence type="ECO:0000256" key="5">
    <source>
        <dbReference type="ARBA" id="ARBA00023242"/>
    </source>
</evidence>
<organism evidence="7 8">
    <name type="scientific">Eremothecium cymbalariae (strain CBS 270.75 / DBVPG 7215 / KCTC 17166 / NRRL Y-17582)</name>
    <name type="common">Yeast</name>
    <dbReference type="NCBI Taxonomy" id="931890"/>
    <lineage>
        <taxon>Eukaryota</taxon>
        <taxon>Fungi</taxon>
        <taxon>Dikarya</taxon>
        <taxon>Ascomycota</taxon>
        <taxon>Saccharomycotina</taxon>
        <taxon>Saccharomycetes</taxon>
        <taxon>Saccharomycetales</taxon>
        <taxon>Saccharomycetaceae</taxon>
        <taxon>Eremothecium</taxon>
    </lineage>
</organism>
<name>G8JW66_ERECY</name>
<dbReference type="Pfam" id="PF04082">
    <property type="entry name" value="Fungal_trans"/>
    <property type="match status" value="1"/>
</dbReference>
<dbReference type="RefSeq" id="XP_003647898.1">
    <property type="nucleotide sequence ID" value="XM_003647850.1"/>
</dbReference>
<keyword evidence="2" id="KW-0479">Metal-binding</keyword>
<dbReference type="SMART" id="SM00066">
    <property type="entry name" value="GAL4"/>
    <property type="match status" value="1"/>
</dbReference>
<evidence type="ECO:0000259" key="6">
    <source>
        <dbReference type="PROSITE" id="PS50048"/>
    </source>
</evidence>
<dbReference type="AlphaFoldDB" id="G8JW66"/>
<keyword evidence="3" id="KW-0862">Zinc</keyword>
<dbReference type="GO" id="GO:0008270">
    <property type="term" value="F:zinc ion binding"/>
    <property type="evidence" value="ECO:0007669"/>
    <property type="project" value="InterPro"/>
</dbReference>
<dbReference type="PROSITE" id="PS50048">
    <property type="entry name" value="ZN2_CY6_FUNGAL_2"/>
    <property type="match status" value="1"/>
</dbReference>
<dbReference type="FunCoup" id="G8JW66">
    <property type="interactions" value="3719"/>
</dbReference>
<dbReference type="GO" id="GO:0000981">
    <property type="term" value="F:DNA-binding transcription factor activity, RNA polymerase II-specific"/>
    <property type="evidence" value="ECO:0007669"/>
    <property type="project" value="InterPro"/>
</dbReference>
<dbReference type="Pfam" id="PF00172">
    <property type="entry name" value="Zn_clus"/>
    <property type="match status" value="1"/>
</dbReference>
<dbReference type="InParanoid" id="G8JW66"/>
<feature type="domain" description="Zn(2)-C6 fungal-type" evidence="6">
    <location>
        <begin position="15"/>
        <end position="44"/>
    </location>
</feature>
<dbReference type="GeneID" id="11469505"/>
<dbReference type="InterPro" id="IPR007219">
    <property type="entry name" value="XnlR_reg_dom"/>
</dbReference>
<dbReference type="OrthoDB" id="3364175at2759"/>